<accession>A0A226F5I9</accession>
<dbReference type="InterPro" id="IPR001314">
    <property type="entry name" value="Peptidase_S1A"/>
</dbReference>
<evidence type="ECO:0000256" key="7">
    <source>
        <dbReference type="ARBA" id="ARBA00023157"/>
    </source>
</evidence>
<organism evidence="10 11">
    <name type="scientific">Folsomia candida</name>
    <name type="common">Springtail</name>
    <dbReference type="NCBI Taxonomy" id="158441"/>
    <lineage>
        <taxon>Eukaryota</taxon>
        <taxon>Metazoa</taxon>
        <taxon>Ecdysozoa</taxon>
        <taxon>Arthropoda</taxon>
        <taxon>Hexapoda</taxon>
        <taxon>Collembola</taxon>
        <taxon>Entomobryomorpha</taxon>
        <taxon>Isotomoidea</taxon>
        <taxon>Isotomidae</taxon>
        <taxon>Proisotominae</taxon>
        <taxon>Folsomia</taxon>
    </lineage>
</organism>
<comment type="caution">
    <text evidence="10">The sequence shown here is derived from an EMBL/GenBank/DDBJ whole genome shotgun (WGS) entry which is preliminary data.</text>
</comment>
<keyword evidence="11" id="KW-1185">Reference proteome</keyword>
<dbReference type="EMBL" id="LNIX01000001">
    <property type="protein sequence ID" value="OXA65082.1"/>
    <property type="molecule type" value="Genomic_DNA"/>
</dbReference>
<proteinExistence type="inferred from homology"/>
<protein>
    <submittedName>
        <fullName evidence="10">Trypsin-4</fullName>
    </submittedName>
</protein>
<reference evidence="10 11" key="1">
    <citation type="submission" date="2015-12" db="EMBL/GenBank/DDBJ databases">
        <title>The genome of Folsomia candida.</title>
        <authorList>
            <person name="Faddeeva A."/>
            <person name="Derks M.F."/>
            <person name="Anvar Y."/>
            <person name="Smit S."/>
            <person name="Van Straalen N."/>
            <person name="Roelofs D."/>
        </authorList>
    </citation>
    <scope>NUCLEOTIDE SEQUENCE [LARGE SCALE GENOMIC DNA]</scope>
    <source>
        <strain evidence="10 11">VU population</strain>
        <tissue evidence="10">Whole body</tissue>
    </source>
</reference>
<dbReference type="Proteomes" id="UP000198287">
    <property type="component" value="Unassembled WGS sequence"/>
</dbReference>
<keyword evidence="4" id="KW-0378">Hydrolase</keyword>
<dbReference type="InterPro" id="IPR018114">
    <property type="entry name" value="TRYPSIN_HIS"/>
</dbReference>
<evidence type="ECO:0000256" key="5">
    <source>
        <dbReference type="ARBA" id="ARBA00022825"/>
    </source>
</evidence>
<keyword evidence="6" id="KW-0865">Zymogen</keyword>
<gene>
    <name evidence="10" type="ORF">Fcan01_01505</name>
</gene>
<dbReference type="PANTHER" id="PTHR24276">
    <property type="entry name" value="POLYSERASE-RELATED"/>
    <property type="match status" value="1"/>
</dbReference>
<keyword evidence="3 8" id="KW-0732">Signal</keyword>
<dbReference type="PROSITE" id="PS00134">
    <property type="entry name" value="TRYPSIN_HIS"/>
    <property type="match status" value="1"/>
</dbReference>
<sequence>MRPVTLIILIFSNLLAISTASTWPILPHNFTTPSKQWNAGDGNKIVGGQETDIEKYPYQVAILNDGRLFCGGSLLSEDRVLTAAHCTDGRTASDMSVRAGSSFHDKDGTIVNVIGIRQHPNYTESTVDNDISILVLESGVLHPGPTIDFVTYPTLGLGNDPTTGADCIITGWGTTTEGGSISEKLQVAKVPIVSRSDCEAAYGSSEITKNMICAGIPKVGGIDTCQGDSGGGMLLKESLVKNHQIGIVSWGYGCARPEYPGVYTKVANYKDFIEENIK</sequence>
<comment type="similarity">
    <text evidence="1">Belongs to the peptidase S1 family.</text>
</comment>
<evidence type="ECO:0000256" key="1">
    <source>
        <dbReference type="ARBA" id="ARBA00007664"/>
    </source>
</evidence>
<dbReference type="PANTHER" id="PTHR24276:SF91">
    <property type="entry name" value="AT26814P-RELATED"/>
    <property type="match status" value="1"/>
</dbReference>
<feature type="domain" description="Peptidase S1" evidence="9">
    <location>
        <begin position="45"/>
        <end position="278"/>
    </location>
</feature>
<dbReference type="GO" id="GO:0004252">
    <property type="term" value="F:serine-type endopeptidase activity"/>
    <property type="evidence" value="ECO:0007669"/>
    <property type="project" value="InterPro"/>
</dbReference>
<dbReference type="AlphaFoldDB" id="A0A226F5I9"/>
<dbReference type="SUPFAM" id="SSF50494">
    <property type="entry name" value="Trypsin-like serine proteases"/>
    <property type="match status" value="1"/>
</dbReference>
<keyword evidence="2" id="KW-0645">Protease</keyword>
<keyword evidence="7" id="KW-1015">Disulfide bond</keyword>
<dbReference type="PROSITE" id="PS50240">
    <property type="entry name" value="TRYPSIN_DOM"/>
    <property type="match status" value="1"/>
</dbReference>
<dbReference type="InterPro" id="IPR001254">
    <property type="entry name" value="Trypsin_dom"/>
</dbReference>
<evidence type="ECO:0000313" key="10">
    <source>
        <dbReference type="EMBL" id="OXA65082.1"/>
    </source>
</evidence>
<dbReference type="STRING" id="158441.A0A226F5I9"/>
<dbReference type="FunFam" id="2.40.10.10:FF:000077">
    <property type="entry name" value="Predicted protein"/>
    <property type="match status" value="1"/>
</dbReference>
<dbReference type="InterPro" id="IPR009003">
    <property type="entry name" value="Peptidase_S1_PA"/>
</dbReference>
<dbReference type="CDD" id="cd00190">
    <property type="entry name" value="Tryp_SPc"/>
    <property type="match status" value="1"/>
</dbReference>
<dbReference type="Gene3D" id="2.40.10.10">
    <property type="entry name" value="Trypsin-like serine proteases"/>
    <property type="match status" value="1"/>
</dbReference>
<dbReference type="PRINTS" id="PR00722">
    <property type="entry name" value="CHYMOTRYPSIN"/>
</dbReference>
<evidence type="ECO:0000259" key="9">
    <source>
        <dbReference type="PROSITE" id="PS50240"/>
    </source>
</evidence>
<dbReference type="OrthoDB" id="10059102at2759"/>
<evidence type="ECO:0000256" key="6">
    <source>
        <dbReference type="ARBA" id="ARBA00023145"/>
    </source>
</evidence>
<evidence type="ECO:0000256" key="4">
    <source>
        <dbReference type="ARBA" id="ARBA00022801"/>
    </source>
</evidence>
<dbReference type="Pfam" id="PF00089">
    <property type="entry name" value="Trypsin"/>
    <property type="match status" value="1"/>
</dbReference>
<dbReference type="InterPro" id="IPR043504">
    <property type="entry name" value="Peptidase_S1_PA_chymotrypsin"/>
</dbReference>
<evidence type="ECO:0000256" key="2">
    <source>
        <dbReference type="ARBA" id="ARBA00022670"/>
    </source>
</evidence>
<dbReference type="SMART" id="SM00020">
    <property type="entry name" value="Tryp_SPc"/>
    <property type="match status" value="1"/>
</dbReference>
<keyword evidence="5" id="KW-0720">Serine protease</keyword>
<dbReference type="GO" id="GO:0006508">
    <property type="term" value="P:proteolysis"/>
    <property type="evidence" value="ECO:0007669"/>
    <property type="project" value="UniProtKB-KW"/>
</dbReference>
<evidence type="ECO:0000313" key="11">
    <source>
        <dbReference type="Proteomes" id="UP000198287"/>
    </source>
</evidence>
<evidence type="ECO:0000256" key="3">
    <source>
        <dbReference type="ARBA" id="ARBA00022729"/>
    </source>
</evidence>
<dbReference type="InterPro" id="IPR050430">
    <property type="entry name" value="Peptidase_S1"/>
</dbReference>
<feature type="signal peptide" evidence="8">
    <location>
        <begin position="1"/>
        <end position="20"/>
    </location>
</feature>
<evidence type="ECO:0000256" key="8">
    <source>
        <dbReference type="SAM" id="SignalP"/>
    </source>
</evidence>
<feature type="chain" id="PRO_5012804878" evidence="8">
    <location>
        <begin position="21"/>
        <end position="278"/>
    </location>
</feature>
<name>A0A226F5I9_FOLCA</name>